<dbReference type="AlphaFoldDB" id="A0A1G2MT29"/>
<accession>A0A1G2MT29</accession>
<keyword evidence="1" id="KW-0812">Transmembrane</keyword>
<evidence type="ECO:0000313" key="2">
    <source>
        <dbReference type="EMBL" id="OHA27050.1"/>
    </source>
</evidence>
<gene>
    <name evidence="2" type="ORF">A3D56_00700</name>
</gene>
<feature type="transmembrane region" description="Helical" evidence="1">
    <location>
        <begin position="76"/>
        <end position="95"/>
    </location>
</feature>
<feature type="transmembrane region" description="Helical" evidence="1">
    <location>
        <begin position="156"/>
        <end position="176"/>
    </location>
</feature>
<dbReference type="PANTHER" id="PTHR36844">
    <property type="entry name" value="PROTEASE PRSW"/>
    <property type="match status" value="1"/>
</dbReference>
<dbReference type="InterPro" id="IPR026898">
    <property type="entry name" value="PrsW"/>
</dbReference>
<feature type="transmembrane region" description="Helical" evidence="1">
    <location>
        <begin position="214"/>
        <end position="233"/>
    </location>
</feature>
<feature type="transmembrane region" description="Helical" evidence="1">
    <location>
        <begin position="37"/>
        <end position="56"/>
    </location>
</feature>
<sequence length="246" mass="27474">MPQSLIFVLSFLGGIAPALLWLWFWLSEDKKHPEPKLLILFAFISGMIAVPLVVPFEKFVFTHLLGGIEIELAIKTSFFSAILAVILWAALEELFKLTAAYFSVLTKKDVDEPTDFVIYLITAALGFAAMENSFFLANPLLDGKIIGSILTSDLRFIGATLLHTVSSATIGVALALSFYKSRHYKKIYFSVGVILSITLHSLFNLLIMRGTSGNIFFAFSFVWLTVLMLMLGFEKVKRVHPVKEKN</sequence>
<evidence type="ECO:0000313" key="3">
    <source>
        <dbReference type="Proteomes" id="UP000177943"/>
    </source>
</evidence>
<dbReference type="GO" id="GO:0008233">
    <property type="term" value="F:peptidase activity"/>
    <property type="evidence" value="ECO:0007669"/>
    <property type="project" value="InterPro"/>
</dbReference>
<dbReference type="PANTHER" id="PTHR36844:SF1">
    <property type="entry name" value="PROTEASE PRSW"/>
    <property type="match status" value="1"/>
</dbReference>
<organism evidence="2 3">
    <name type="scientific">Candidatus Taylorbacteria bacterium RIFCSPHIGHO2_02_FULL_45_35</name>
    <dbReference type="NCBI Taxonomy" id="1802311"/>
    <lineage>
        <taxon>Bacteria</taxon>
        <taxon>Candidatus Tayloriibacteriota</taxon>
    </lineage>
</organism>
<dbReference type="EMBL" id="MHRP01000022">
    <property type="protein sequence ID" value="OHA27050.1"/>
    <property type="molecule type" value="Genomic_DNA"/>
</dbReference>
<feature type="transmembrane region" description="Helical" evidence="1">
    <location>
        <begin position="188"/>
        <end position="208"/>
    </location>
</feature>
<feature type="transmembrane region" description="Helical" evidence="1">
    <location>
        <begin position="6"/>
        <end position="25"/>
    </location>
</feature>
<reference evidence="2 3" key="1">
    <citation type="journal article" date="2016" name="Nat. Commun.">
        <title>Thousands of microbial genomes shed light on interconnected biogeochemical processes in an aquifer system.</title>
        <authorList>
            <person name="Anantharaman K."/>
            <person name="Brown C.T."/>
            <person name="Hug L.A."/>
            <person name="Sharon I."/>
            <person name="Castelle C.J."/>
            <person name="Probst A.J."/>
            <person name="Thomas B.C."/>
            <person name="Singh A."/>
            <person name="Wilkins M.J."/>
            <person name="Karaoz U."/>
            <person name="Brodie E.L."/>
            <person name="Williams K.H."/>
            <person name="Hubbard S.S."/>
            <person name="Banfield J.F."/>
        </authorList>
    </citation>
    <scope>NUCLEOTIDE SEQUENCE [LARGE SCALE GENOMIC DNA]</scope>
</reference>
<feature type="transmembrane region" description="Helical" evidence="1">
    <location>
        <begin position="116"/>
        <end position="136"/>
    </location>
</feature>
<dbReference type="Proteomes" id="UP000177943">
    <property type="component" value="Unassembled WGS sequence"/>
</dbReference>
<keyword evidence="1" id="KW-1133">Transmembrane helix</keyword>
<protein>
    <recommendedName>
        <fullName evidence="4">Protease PrsW</fullName>
    </recommendedName>
</protein>
<proteinExistence type="predicted"/>
<comment type="caution">
    <text evidence="2">The sequence shown here is derived from an EMBL/GenBank/DDBJ whole genome shotgun (WGS) entry which is preliminary data.</text>
</comment>
<dbReference type="Pfam" id="PF13367">
    <property type="entry name" value="PrsW-protease"/>
    <property type="match status" value="1"/>
</dbReference>
<evidence type="ECO:0008006" key="4">
    <source>
        <dbReference type="Google" id="ProtNLM"/>
    </source>
</evidence>
<name>A0A1G2MT29_9BACT</name>
<keyword evidence="1" id="KW-0472">Membrane</keyword>
<evidence type="ECO:0000256" key="1">
    <source>
        <dbReference type="SAM" id="Phobius"/>
    </source>
</evidence>